<keyword evidence="1" id="KW-1133">Transmembrane helix</keyword>
<gene>
    <name evidence="2" type="ORF">DIR46_09730</name>
</gene>
<evidence type="ECO:0000313" key="3">
    <source>
        <dbReference type="Proteomes" id="UP000245820"/>
    </source>
</evidence>
<evidence type="ECO:0000256" key="1">
    <source>
        <dbReference type="SAM" id="Phobius"/>
    </source>
</evidence>
<dbReference type="Proteomes" id="UP000245820">
    <property type="component" value="Chromosome"/>
</dbReference>
<proteinExistence type="predicted"/>
<keyword evidence="3" id="KW-1185">Reference proteome</keyword>
<feature type="transmembrane region" description="Helical" evidence="1">
    <location>
        <begin position="32"/>
        <end position="52"/>
    </location>
</feature>
<dbReference type="KEGG" id="mtim:DIR46_09730"/>
<feature type="transmembrane region" description="Helical" evidence="1">
    <location>
        <begin position="64"/>
        <end position="86"/>
    </location>
</feature>
<dbReference type="AlphaFoldDB" id="A0A2S2DH55"/>
<accession>A0A2S2DH55</accession>
<evidence type="ECO:0000313" key="2">
    <source>
        <dbReference type="EMBL" id="AWL04690.1"/>
    </source>
</evidence>
<protein>
    <submittedName>
        <fullName evidence="2">Uncharacterized protein</fullName>
    </submittedName>
</protein>
<feature type="transmembrane region" description="Helical" evidence="1">
    <location>
        <begin position="92"/>
        <end position="115"/>
    </location>
</feature>
<organism evidence="2 3">
    <name type="scientific">Massilia oculi</name>
    <dbReference type="NCBI Taxonomy" id="945844"/>
    <lineage>
        <taxon>Bacteria</taxon>
        <taxon>Pseudomonadati</taxon>
        <taxon>Pseudomonadota</taxon>
        <taxon>Betaproteobacteria</taxon>
        <taxon>Burkholderiales</taxon>
        <taxon>Oxalobacteraceae</taxon>
        <taxon>Telluria group</taxon>
        <taxon>Massilia</taxon>
    </lineage>
</organism>
<sequence>MILLRLASLVAGVLVLIAPAILIRVGGMPPDAGRAGATLACVVLAASGFFLVGMAGQRLRRSTLLRALAAVLLGVPTLASAALLWRGGSADVLWLAGAVIALSVLLCLTVVYRSAPAMALFALRRRPSAPGS</sequence>
<dbReference type="RefSeq" id="WP_109345066.1">
    <property type="nucleotide sequence ID" value="NZ_CP029343.1"/>
</dbReference>
<keyword evidence="1" id="KW-0472">Membrane</keyword>
<keyword evidence="1" id="KW-0812">Transmembrane</keyword>
<reference evidence="2 3" key="1">
    <citation type="submission" date="2018-05" db="EMBL/GenBank/DDBJ databases">
        <title>Complete genome sequence of Massilia oculi sp. nov. CCUG 43427T (=DSM 26321T), the type strain of M. oculi, and comparison with genome sequences of other Massilia strains.</title>
        <authorList>
            <person name="Zhu B."/>
        </authorList>
    </citation>
    <scope>NUCLEOTIDE SEQUENCE [LARGE SCALE GENOMIC DNA]</scope>
    <source>
        <strain evidence="2 3">CCUG 43427</strain>
    </source>
</reference>
<dbReference type="EMBL" id="CP029343">
    <property type="protein sequence ID" value="AWL04690.1"/>
    <property type="molecule type" value="Genomic_DNA"/>
</dbReference>
<name>A0A2S2DH55_9BURK</name>
<dbReference type="OrthoDB" id="8759785at2"/>